<accession>A0A6A4IDE1</accession>
<dbReference type="OrthoDB" id="346839at2759"/>
<protein>
    <recommendedName>
        <fullName evidence="4">RRM domain-containing protein</fullName>
    </recommendedName>
</protein>
<dbReference type="GO" id="GO:0003729">
    <property type="term" value="F:mRNA binding"/>
    <property type="evidence" value="ECO:0007669"/>
    <property type="project" value="TreeGrafter"/>
</dbReference>
<reference evidence="5" key="1">
    <citation type="journal article" date="2019" name="Environ. Microbiol.">
        <title>Fungal ecological strategies reflected in gene transcription - a case study of two litter decomposers.</title>
        <authorList>
            <person name="Barbi F."/>
            <person name="Kohler A."/>
            <person name="Barry K."/>
            <person name="Baskaran P."/>
            <person name="Daum C."/>
            <person name="Fauchery L."/>
            <person name="Ihrmark K."/>
            <person name="Kuo A."/>
            <person name="LaButti K."/>
            <person name="Lipzen A."/>
            <person name="Morin E."/>
            <person name="Grigoriev I.V."/>
            <person name="Henrissat B."/>
            <person name="Lindahl B."/>
            <person name="Martin F."/>
        </authorList>
    </citation>
    <scope>NUCLEOTIDE SEQUENCE</scope>
    <source>
        <strain evidence="5">JB14</strain>
    </source>
</reference>
<dbReference type="Proteomes" id="UP000799118">
    <property type="component" value="Unassembled WGS sequence"/>
</dbReference>
<evidence type="ECO:0000313" key="5">
    <source>
        <dbReference type="EMBL" id="KAE9408010.1"/>
    </source>
</evidence>
<keyword evidence="6" id="KW-1185">Reference proteome</keyword>
<dbReference type="AlphaFoldDB" id="A0A6A4IDE1"/>
<organism evidence="5 6">
    <name type="scientific">Gymnopus androsaceus JB14</name>
    <dbReference type="NCBI Taxonomy" id="1447944"/>
    <lineage>
        <taxon>Eukaryota</taxon>
        <taxon>Fungi</taxon>
        <taxon>Dikarya</taxon>
        <taxon>Basidiomycota</taxon>
        <taxon>Agaricomycotina</taxon>
        <taxon>Agaricomycetes</taxon>
        <taxon>Agaricomycetidae</taxon>
        <taxon>Agaricales</taxon>
        <taxon>Marasmiineae</taxon>
        <taxon>Omphalotaceae</taxon>
        <taxon>Gymnopus</taxon>
    </lineage>
</organism>
<dbReference type="EMBL" id="ML769393">
    <property type="protein sequence ID" value="KAE9408010.1"/>
    <property type="molecule type" value="Genomic_DNA"/>
</dbReference>
<dbReference type="InterPro" id="IPR012677">
    <property type="entry name" value="Nucleotide-bd_a/b_plait_sf"/>
</dbReference>
<name>A0A6A4IDE1_9AGAR</name>
<evidence type="ECO:0000256" key="2">
    <source>
        <dbReference type="PROSITE-ProRule" id="PRU00176"/>
    </source>
</evidence>
<sequence length="139" mass="15231">MDNMSKSLDEIIKTRPKNSKNSKNHSRRGSNRSARAQVLGNSGASPAARQHIKAVNTTQAQPAATQQLANKIMVSNLPQDVNEQQVRDLFVATVGPLREVTLHYDSNGRSKGVASVLFQRKGDGTKAFEQYNNRLIDGS</sequence>
<proteinExistence type="predicted"/>
<dbReference type="Gene3D" id="3.30.70.330">
    <property type="match status" value="1"/>
</dbReference>
<dbReference type="PANTHER" id="PTHR19965">
    <property type="entry name" value="RNA AND EXPORT FACTOR BINDING PROTEIN"/>
    <property type="match status" value="1"/>
</dbReference>
<feature type="domain" description="RRM" evidence="4">
    <location>
        <begin position="70"/>
        <end position="139"/>
    </location>
</feature>
<dbReference type="GO" id="GO:0005634">
    <property type="term" value="C:nucleus"/>
    <property type="evidence" value="ECO:0007669"/>
    <property type="project" value="TreeGrafter"/>
</dbReference>
<evidence type="ECO:0000313" key="6">
    <source>
        <dbReference type="Proteomes" id="UP000799118"/>
    </source>
</evidence>
<feature type="region of interest" description="Disordered" evidence="3">
    <location>
        <begin position="1"/>
        <end position="63"/>
    </location>
</feature>
<dbReference type="InterPro" id="IPR051229">
    <property type="entry name" value="ALYREF_mRNA_export"/>
</dbReference>
<dbReference type="InterPro" id="IPR035979">
    <property type="entry name" value="RBD_domain_sf"/>
</dbReference>
<feature type="compositionally biased region" description="Polar residues" evidence="3">
    <location>
        <begin position="31"/>
        <end position="44"/>
    </location>
</feature>
<dbReference type="PANTHER" id="PTHR19965:SF35">
    <property type="entry name" value="RNA ANNEALING PROTEIN YRA1"/>
    <property type="match status" value="1"/>
</dbReference>
<dbReference type="SMART" id="SM00360">
    <property type="entry name" value="RRM"/>
    <property type="match status" value="1"/>
</dbReference>
<feature type="compositionally biased region" description="Basic residues" evidence="3">
    <location>
        <begin position="14"/>
        <end position="30"/>
    </location>
</feature>
<dbReference type="Pfam" id="PF00076">
    <property type="entry name" value="RRM_1"/>
    <property type="match status" value="1"/>
</dbReference>
<keyword evidence="1 2" id="KW-0694">RNA-binding</keyword>
<evidence type="ECO:0000256" key="1">
    <source>
        <dbReference type="ARBA" id="ARBA00022884"/>
    </source>
</evidence>
<gene>
    <name evidence="5" type="ORF">BT96DRAFT_58750</name>
</gene>
<dbReference type="PROSITE" id="PS50102">
    <property type="entry name" value="RRM"/>
    <property type="match status" value="1"/>
</dbReference>
<evidence type="ECO:0000256" key="3">
    <source>
        <dbReference type="SAM" id="MobiDB-lite"/>
    </source>
</evidence>
<evidence type="ECO:0000259" key="4">
    <source>
        <dbReference type="PROSITE" id="PS50102"/>
    </source>
</evidence>
<dbReference type="SUPFAM" id="SSF54928">
    <property type="entry name" value="RNA-binding domain, RBD"/>
    <property type="match status" value="1"/>
</dbReference>
<dbReference type="InterPro" id="IPR000504">
    <property type="entry name" value="RRM_dom"/>
</dbReference>